<evidence type="ECO:0000313" key="9">
    <source>
        <dbReference type="EMBL" id="NMF25413.1"/>
    </source>
</evidence>
<dbReference type="Pfam" id="PF03591">
    <property type="entry name" value="AzlC"/>
    <property type="match status" value="1"/>
</dbReference>
<keyword evidence="3" id="KW-0813">Transport</keyword>
<organism evidence="9 10">
    <name type="scientific">Parafannyhessea umbonata</name>
    <dbReference type="NCBI Taxonomy" id="604330"/>
    <lineage>
        <taxon>Bacteria</taxon>
        <taxon>Bacillati</taxon>
        <taxon>Actinomycetota</taxon>
        <taxon>Coriobacteriia</taxon>
        <taxon>Coriobacteriales</taxon>
        <taxon>Atopobiaceae</taxon>
        <taxon>Parafannyhessea</taxon>
    </lineage>
</organism>
<evidence type="ECO:0000313" key="10">
    <source>
        <dbReference type="Proteomes" id="UP000565613"/>
    </source>
</evidence>
<feature type="transmembrane region" description="Helical" evidence="8">
    <location>
        <begin position="225"/>
        <end position="246"/>
    </location>
</feature>
<feature type="transmembrane region" description="Helical" evidence="8">
    <location>
        <begin position="53"/>
        <end position="74"/>
    </location>
</feature>
<reference evidence="9 10" key="1">
    <citation type="submission" date="2020-04" db="EMBL/GenBank/DDBJ databases">
        <authorList>
            <person name="Hitch T.C.A."/>
            <person name="Wylensek D."/>
            <person name="Clavel T."/>
        </authorList>
    </citation>
    <scope>NUCLEOTIDE SEQUENCE [LARGE SCALE GENOMIC DNA]</scope>
    <source>
        <strain evidence="9 10">105184</strain>
    </source>
</reference>
<feature type="transmembrane region" description="Helical" evidence="8">
    <location>
        <begin position="252"/>
        <end position="270"/>
    </location>
</feature>
<evidence type="ECO:0000256" key="4">
    <source>
        <dbReference type="ARBA" id="ARBA00022475"/>
    </source>
</evidence>
<protein>
    <submittedName>
        <fullName evidence="9">AzlC family ABC transporter permease</fullName>
    </submittedName>
</protein>
<keyword evidence="6 8" id="KW-1133">Transmembrane helix</keyword>
<evidence type="ECO:0000256" key="7">
    <source>
        <dbReference type="ARBA" id="ARBA00023136"/>
    </source>
</evidence>
<dbReference type="GO" id="GO:0005886">
    <property type="term" value="C:plasma membrane"/>
    <property type="evidence" value="ECO:0007669"/>
    <property type="project" value="UniProtKB-SubCell"/>
</dbReference>
<comment type="similarity">
    <text evidence="2">Belongs to the AzlC family.</text>
</comment>
<dbReference type="PANTHER" id="PTHR34979:SF1">
    <property type="entry name" value="INNER MEMBRANE PROTEIN YGAZ"/>
    <property type="match status" value="1"/>
</dbReference>
<comment type="subcellular location">
    <subcellularLocation>
        <location evidence="1">Cell membrane</location>
        <topology evidence="1">Multi-pass membrane protein</topology>
    </subcellularLocation>
</comment>
<dbReference type="PANTHER" id="PTHR34979">
    <property type="entry name" value="INNER MEMBRANE PROTEIN YGAZ"/>
    <property type="match status" value="1"/>
</dbReference>
<evidence type="ECO:0000256" key="6">
    <source>
        <dbReference type="ARBA" id="ARBA00022989"/>
    </source>
</evidence>
<sequence>MILHKHSKTVEWGAIVATAVIGTQTTDVHAGELAYPGTARLGEKGLGLFREGLAEGVPIALGYFAVSFSLGIAAKMSGLTLSQGVVTSFLCNASAGEYAGFTMVAANAGYLELAVMMLIANARYLLMGCVLSQRFSPDTPVWMRALIAFDNTDEIFAVNVAHKGDVRPARALGLMALPLVGWAGGTAVGMLVGGVLPKLLVQALSVSLFGMFLAVIIPPARQNRVVAGVVAVSFAASLAASVAPLFSAAGEGVRTIVLTLAISAVAAVLFPCPEDDAEAGEA</sequence>
<accession>A0A7X9T9L0</accession>
<feature type="transmembrane region" description="Helical" evidence="8">
    <location>
        <begin position="108"/>
        <end position="126"/>
    </location>
</feature>
<dbReference type="Proteomes" id="UP000565613">
    <property type="component" value="Unassembled WGS sequence"/>
</dbReference>
<evidence type="ECO:0000256" key="8">
    <source>
        <dbReference type="SAM" id="Phobius"/>
    </source>
</evidence>
<proteinExistence type="inferred from homology"/>
<keyword evidence="7 8" id="KW-0472">Membrane</keyword>
<keyword evidence="4" id="KW-1003">Cell membrane</keyword>
<evidence type="ECO:0000256" key="1">
    <source>
        <dbReference type="ARBA" id="ARBA00004651"/>
    </source>
</evidence>
<dbReference type="GO" id="GO:1903785">
    <property type="term" value="P:L-valine transmembrane transport"/>
    <property type="evidence" value="ECO:0007669"/>
    <property type="project" value="TreeGrafter"/>
</dbReference>
<dbReference type="AlphaFoldDB" id="A0A7X9T9L0"/>
<comment type="caution">
    <text evidence="9">The sequence shown here is derived from an EMBL/GenBank/DDBJ whole genome shotgun (WGS) entry which is preliminary data.</text>
</comment>
<dbReference type="EMBL" id="JABAGR010000002">
    <property type="protein sequence ID" value="NMF25413.1"/>
    <property type="molecule type" value="Genomic_DNA"/>
</dbReference>
<evidence type="ECO:0000256" key="2">
    <source>
        <dbReference type="ARBA" id="ARBA00010735"/>
    </source>
</evidence>
<gene>
    <name evidence="9" type="ORF">HF885_03000</name>
</gene>
<evidence type="ECO:0000256" key="5">
    <source>
        <dbReference type="ARBA" id="ARBA00022692"/>
    </source>
</evidence>
<feature type="transmembrane region" description="Helical" evidence="8">
    <location>
        <begin position="199"/>
        <end position="218"/>
    </location>
</feature>
<keyword evidence="5 8" id="KW-0812">Transmembrane</keyword>
<evidence type="ECO:0000256" key="3">
    <source>
        <dbReference type="ARBA" id="ARBA00022448"/>
    </source>
</evidence>
<feature type="transmembrane region" description="Helical" evidence="8">
    <location>
        <begin position="171"/>
        <end position="193"/>
    </location>
</feature>
<dbReference type="InterPro" id="IPR011606">
    <property type="entry name" value="Brnchd-chn_aa_trnsp_permease"/>
</dbReference>
<name>A0A7X9T9L0_9ACTN</name>